<dbReference type="InterPro" id="IPR036770">
    <property type="entry name" value="Ankyrin_rpt-contain_sf"/>
</dbReference>
<dbReference type="Gene3D" id="1.25.40.20">
    <property type="entry name" value="Ankyrin repeat-containing domain"/>
    <property type="match status" value="1"/>
</dbReference>
<dbReference type="GeneID" id="106817851"/>
<protein>
    <submittedName>
        <fullName evidence="5">Ankyrin repeat domain-containing protein 54-like</fullName>
    </submittedName>
</protein>
<gene>
    <name evidence="5" type="primary">LOC106817851</name>
</gene>
<dbReference type="PROSITE" id="PS50088">
    <property type="entry name" value="ANK_REPEAT"/>
    <property type="match status" value="2"/>
</dbReference>
<dbReference type="InterPro" id="IPR002110">
    <property type="entry name" value="Ankyrin_rpt"/>
</dbReference>
<dbReference type="Proteomes" id="UP000695022">
    <property type="component" value="Unplaced"/>
</dbReference>
<name>A0ABM1F0S1_PRICU</name>
<evidence type="ECO:0000256" key="1">
    <source>
        <dbReference type="ARBA" id="ARBA00022737"/>
    </source>
</evidence>
<evidence type="ECO:0000256" key="2">
    <source>
        <dbReference type="ARBA" id="ARBA00023043"/>
    </source>
</evidence>
<keyword evidence="1" id="KW-0677">Repeat</keyword>
<organism evidence="4 5">
    <name type="scientific">Priapulus caudatus</name>
    <name type="common">Priapulid worm</name>
    <dbReference type="NCBI Taxonomy" id="37621"/>
    <lineage>
        <taxon>Eukaryota</taxon>
        <taxon>Metazoa</taxon>
        <taxon>Ecdysozoa</taxon>
        <taxon>Scalidophora</taxon>
        <taxon>Priapulida</taxon>
        <taxon>Priapulimorpha</taxon>
        <taxon>Priapulimorphida</taxon>
        <taxon>Priapulidae</taxon>
        <taxon>Priapulus</taxon>
    </lineage>
</organism>
<feature type="repeat" description="ANK" evidence="3">
    <location>
        <begin position="100"/>
        <end position="124"/>
    </location>
</feature>
<keyword evidence="2 3" id="KW-0040">ANK repeat</keyword>
<keyword evidence="4" id="KW-1185">Reference proteome</keyword>
<evidence type="ECO:0000313" key="4">
    <source>
        <dbReference type="Proteomes" id="UP000695022"/>
    </source>
</evidence>
<dbReference type="PANTHER" id="PTHR46680:SF3">
    <property type="entry name" value="NF-KAPPA-B INHIBITOR CACTUS"/>
    <property type="match status" value="1"/>
</dbReference>
<dbReference type="InterPro" id="IPR051070">
    <property type="entry name" value="NF-kappa-B_inhibitor"/>
</dbReference>
<evidence type="ECO:0000256" key="3">
    <source>
        <dbReference type="PROSITE-ProRule" id="PRU00023"/>
    </source>
</evidence>
<dbReference type="RefSeq" id="XP_014678042.1">
    <property type="nucleotide sequence ID" value="XM_014822556.1"/>
</dbReference>
<evidence type="ECO:0000313" key="5">
    <source>
        <dbReference type="RefSeq" id="XP_014678042.1"/>
    </source>
</evidence>
<dbReference type="SUPFAM" id="SSF48403">
    <property type="entry name" value="Ankyrin repeat"/>
    <property type="match status" value="1"/>
</dbReference>
<dbReference type="SMART" id="SM00248">
    <property type="entry name" value="ANK"/>
    <property type="match status" value="3"/>
</dbReference>
<reference evidence="5" key="1">
    <citation type="submission" date="2025-08" db="UniProtKB">
        <authorList>
            <consortium name="RefSeq"/>
        </authorList>
    </citation>
    <scope>IDENTIFICATION</scope>
</reference>
<dbReference type="PROSITE" id="PS50297">
    <property type="entry name" value="ANK_REP_REGION"/>
    <property type="match status" value="2"/>
</dbReference>
<dbReference type="PANTHER" id="PTHR46680">
    <property type="entry name" value="NF-KAPPA-B INHIBITOR ALPHA"/>
    <property type="match status" value="1"/>
</dbReference>
<accession>A0ABM1F0S1</accession>
<dbReference type="Pfam" id="PF12796">
    <property type="entry name" value="Ank_2"/>
    <property type="match status" value="1"/>
</dbReference>
<sequence length="124" mass="13562">MREEKMDIVRQLLEARADPNVADPKSGEKLLIKEVILGEEAMEGEEAMVQMLLSHGADANAAVNSYGDTSLHIAAYSGRMDIMRLLLKARANPNVANTESGETLLMKAVKEGEEAMVRMLLSMS</sequence>
<proteinExistence type="predicted"/>
<feature type="repeat" description="ANK" evidence="3">
    <location>
        <begin position="66"/>
        <end position="98"/>
    </location>
</feature>